<evidence type="ECO:0000313" key="2">
    <source>
        <dbReference type="WBParaSite" id="Hba_10258"/>
    </source>
</evidence>
<organism evidence="1 2">
    <name type="scientific">Heterorhabditis bacteriophora</name>
    <name type="common">Entomopathogenic nematode worm</name>
    <dbReference type="NCBI Taxonomy" id="37862"/>
    <lineage>
        <taxon>Eukaryota</taxon>
        <taxon>Metazoa</taxon>
        <taxon>Ecdysozoa</taxon>
        <taxon>Nematoda</taxon>
        <taxon>Chromadorea</taxon>
        <taxon>Rhabditida</taxon>
        <taxon>Rhabditina</taxon>
        <taxon>Rhabditomorpha</taxon>
        <taxon>Strongyloidea</taxon>
        <taxon>Heterorhabditidae</taxon>
        <taxon>Heterorhabditis</taxon>
    </lineage>
</organism>
<reference evidence="2" key="1">
    <citation type="submission" date="2016-11" db="UniProtKB">
        <authorList>
            <consortium name="WormBaseParasite"/>
        </authorList>
    </citation>
    <scope>IDENTIFICATION</scope>
</reference>
<proteinExistence type="predicted"/>
<keyword evidence="1" id="KW-1185">Reference proteome</keyword>
<accession>A0A1I7WYC6</accession>
<name>A0A1I7WYC6_HETBA</name>
<dbReference type="WBParaSite" id="Hba_10258">
    <property type="protein sequence ID" value="Hba_10258"/>
    <property type="gene ID" value="Hba_10258"/>
</dbReference>
<dbReference type="AlphaFoldDB" id="A0A1I7WYC6"/>
<sequence>MNFFRLIQNKQCAFIMRMLEPSVIKKIQVRKHHSF</sequence>
<protein>
    <submittedName>
        <fullName evidence="2">Uncharacterized protein</fullName>
    </submittedName>
</protein>
<evidence type="ECO:0000313" key="1">
    <source>
        <dbReference type="Proteomes" id="UP000095283"/>
    </source>
</evidence>
<dbReference type="Proteomes" id="UP000095283">
    <property type="component" value="Unplaced"/>
</dbReference>